<dbReference type="Pfam" id="PF00621">
    <property type="entry name" value="RhoGEF"/>
    <property type="match status" value="1"/>
</dbReference>
<feature type="coiled-coil region" evidence="3">
    <location>
        <begin position="928"/>
        <end position="997"/>
    </location>
</feature>
<dbReference type="GO" id="GO:0005085">
    <property type="term" value="F:guanyl-nucleotide exchange factor activity"/>
    <property type="evidence" value="ECO:0007669"/>
    <property type="project" value="InterPro"/>
</dbReference>
<evidence type="ECO:0000256" key="1">
    <source>
        <dbReference type="ARBA" id="ARBA00022443"/>
    </source>
</evidence>
<dbReference type="GO" id="GO:0005829">
    <property type="term" value="C:cytosol"/>
    <property type="evidence" value="ECO:0007669"/>
    <property type="project" value="TreeGrafter"/>
</dbReference>
<reference evidence="9 10" key="1">
    <citation type="journal article" date="2019" name="Sci. Rep.">
        <title>Comparative genomics of chytrid fungi reveal insights into the obligate biotrophic and pathogenic lifestyle of Synchytrium endobioticum.</title>
        <authorList>
            <person name="van de Vossenberg B.T.L.H."/>
            <person name="Warris S."/>
            <person name="Nguyen H.D.T."/>
            <person name="van Gent-Pelzer M.P.E."/>
            <person name="Joly D.L."/>
            <person name="van de Geest H.C."/>
            <person name="Bonants P.J.M."/>
            <person name="Smith D.S."/>
            <person name="Levesque C.A."/>
            <person name="van der Lee T.A.J."/>
        </authorList>
    </citation>
    <scope>NUCLEOTIDE SEQUENCE [LARGE SCALE GENOMIC DNA]</scope>
    <source>
        <strain evidence="8 10">LEV6574</strain>
        <strain evidence="7 9">MB42</strain>
    </source>
</reference>
<feature type="coiled-coil region" evidence="3">
    <location>
        <begin position="1488"/>
        <end position="1570"/>
    </location>
</feature>
<dbReference type="VEuPathDB" id="FungiDB:SeMB42_g06228"/>
<dbReference type="Gene3D" id="2.30.30.40">
    <property type="entry name" value="SH3 Domains"/>
    <property type="match status" value="2"/>
</dbReference>
<gene>
    <name evidence="8" type="ORF">SeLEV6574_g06130</name>
    <name evidence="7" type="ORF">SeMB42_g06228</name>
</gene>
<evidence type="ECO:0000313" key="9">
    <source>
        <dbReference type="Proteomes" id="UP000317494"/>
    </source>
</evidence>
<name>A0A507CJM4_9FUNG</name>
<dbReference type="InterPro" id="IPR001331">
    <property type="entry name" value="GDS_CDC24_CS"/>
</dbReference>
<dbReference type="SMART" id="SM00325">
    <property type="entry name" value="RhoGEF"/>
    <property type="match status" value="1"/>
</dbReference>
<feature type="compositionally biased region" description="Acidic residues" evidence="4">
    <location>
        <begin position="420"/>
        <end position="430"/>
    </location>
</feature>
<feature type="region of interest" description="Disordered" evidence="4">
    <location>
        <begin position="1"/>
        <end position="110"/>
    </location>
</feature>
<feature type="compositionally biased region" description="Low complexity" evidence="4">
    <location>
        <begin position="20"/>
        <end position="35"/>
    </location>
</feature>
<comment type="caution">
    <text evidence="7">The sequence shown here is derived from an EMBL/GenBank/DDBJ whole genome shotgun (WGS) entry which is preliminary data.</text>
</comment>
<dbReference type="SUPFAM" id="SSF50729">
    <property type="entry name" value="PH domain-like"/>
    <property type="match status" value="1"/>
</dbReference>
<dbReference type="InterPro" id="IPR011993">
    <property type="entry name" value="PH-like_dom_sf"/>
</dbReference>
<feature type="coiled-coil region" evidence="3">
    <location>
        <begin position="1913"/>
        <end position="2053"/>
    </location>
</feature>
<evidence type="ECO:0000256" key="2">
    <source>
        <dbReference type="PROSITE-ProRule" id="PRU00192"/>
    </source>
</evidence>
<dbReference type="EMBL" id="QEAM01000326">
    <property type="protein sequence ID" value="TPX41353.1"/>
    <property type="molecule type" value="Genomic_DNA"/>
</dbReference>
<dbReference type="PANTHER" id="PTHR45834">
    <property type="entry name" value="RHO GUANINE NUCLEOTIDE EXCHANGE FACTOR 9-RELATED"/>
    <property type="match status" value="1"/>
</dbReference>
<dbReference type="Pfam" id="PF07653">
    <property type="entry name" value="SH3_2"/>
    <property type="match status" value="2"/>
</dbReference>
<dbReference type="PANTHER" id="PTHR45834:SF3">
    <property type="entry name" value="RHO GUANINE NUCLEOTIDE EXCHANGE FACTOR 3, ISOFORM L"/>
    <property type="match status" value="1"/>
</dbReference>
<protein>
    <submittedName>
        <fullName evidence="7">Uncharacterized protein</fullName>
    </submittedName>
</protein>
<dbReference type="STRING" id="286115.A0A507CJM4"/>
<feature type="coiled-coil region" evidence="3">
    <location>
        <begin position="1149"/>
        <end position="1212"/>
    </location>
</feature>
<dbReference type="Proteomes" id="UP000320475">
    <property type="component" value="Unassembled WGS sequence"/>
</dbReference>
<feature type="region of interest" description="Disordered" evidence="4">
    <location>
        <begin position="218"/>
        <end position="243"/>
    </location>
</feature>
<accession>A0A507CJM4</accession>
<evidence type="ECO:0000259" key="5">
    <source>
        <dbReference type="PROSITE" id="PS50002"/>
    </source>
</evidence>
<feature type="coiled-coil region" evidence="3">
    <location>
        <begin position="1600"/>
        <end position="1669"/>
    </location>
</feature>
<feature type="domain" description="SH3" evidence="5">
    <location>
        <begin position="146"/>
        <end position="214"/>
    </location>
</feature>
<proteinExistence type="predicted"/>
<organism evidence="7 9">
    <name type="scientific">Synchytrium endobioticum</name>
    <dbReference type="NCBI Taxonomy" id="286115"/>
    <lineage>
        <taxon>Eukaryota</taxon>
        <taxon>Fungi</taxon>
        <taxon>Fungi incertae sedis</taxon>
        <taxon>Chytridiomycota</taxon>
        <taxon>Chytridiomycota incertae sedis</taxon>
        <taxon>Chytridiomycetes</taxon>
        <taxon>Synchytriales</taxon>
        <taxon>Synchytriaceae</taxon>
        <taxon>Synchytrium</taxon>
    </lineage>
</organism>
<dbReference type="Gene3D" id="2.30.29.30">
    <property type="entry name" value="Pleckstrin-homology domain (PH domain)/Phosphotyrosine-binding domain (PTB)"/>
    <property type="match status" value="1"/>
</dbReference>
<feature type="domain" description="DH" evidence="6">
    <location>
        <begin position="561"/>
        <end position="744"/>
    </location>
</feature>
<evidence type="ECO:0000256" key="4">
    <source>
        <dbReference type="SAM" id="MobiDB-lite"/>
    </source>
</evidence>
<dbReference type="PROSITE" id="PS50002">
    <property type="entry name" value="SH3"/>
    <property type="match status" value="2"/>
</dbReference>
<evidence type="ECO:0000313" key="10">
    <source>
        <dbReference type="Proteomes" id="UP000320475"/>
    </source>
</evidence>
<evidence type="ECO:0000313" key="7">
    <source>
        <dbReference type="EMBL" id="TPX39828.1"/>
    </source>
</evidence>
<feature type="domain" description="SH3" evidence="5">
    <location>
        <begin position="265"/>
        <end position="329"/>
    </location>
</feature>
<feature type="region of interest" description="Disordered" evidence="4">
    <location>
        <begin position="399"/>
        <end position="456"/>
    </location>
</feature>
<keyword evidence="1 2" id="KW-0728">SH3 domain</keyword>
<feature type="compositionally biased region" description="Polar residues" evidence="4">
    <location>
        <begin position="57"/>
        <end position="74"/>
    </location>
</feature>
<dbReference type="CDD" id="cd00160">
    <property type="entry name" value="RhoGEF"/>
    <property type="match status" value="1"/>
</dbReference>
<dbReference type="EMBL" id="QEAN01000337">
    <property type="protein sequence ID" value="TPX39828.1"/>
    <property type="molecule type" value="Genomic_DNA"/>
</dbReference>
<dbReference type="GO" id="GO:0035556">
    <property type="term" value="P:intracellular signal transduction"/>
    <property type="evidence" value="ECO:0007669"/>
    <property type="project" value="InterPro"/>
</dbReference>
<keyword evidence="3" id="KW-0175">Coiled coil</keyword>
<feature type="coiled-coil region" evidence="3">
    <location>
        <begin position="1432"/>
        <end position="1459"/>
    </location>
</feature>
<evidence type="ECO:0000256" key="3">
    <source>
        <dbReference type="SAM" id="Coils"/>
    </source>
</evidence>
<evidence type="ECO:0000313" key="8">
    <source>
        <dbReference type="EMBL" id="TPX41353.1"/>
    </source>
</evidence>
<dbReference type="InterPro" id="IPR035899">
    <property type="entry name" value="DBL_dom_sf"/>
</dbReference>
<evidence type="ECO:0000259" key="6">
    <source>
        <dbReference type="PROSITE" id="PS50010"/>
    </source>
</evidence>
<dbReference type="Gene3D" id="1.20.900.10">
    <property type="entry name" value="Dbl homology (DH) domain"/>
    <property type="match status" value="1"/>
</dbReference>
<dbReference type="CDD" id="cd00174">
    <property type="entry name" value="SH3"/>
    <property type="match status" value="2"/>
</dbReference>
<dbReference type="InterPro" id="IPR053086">
    <property type="entry name" value="RhoGEF_domain"/>
</dbReference>
<feature type="coiled-coil region" evidence="3">
    <location>
        <begin position="1249"/>
        <end position="1357"/>
    </location>
</feature>
<dbReference type="InterPro" id="IPR036028">
    <property type="entry name" value="SH3-like_dom_sf"/>
</dbReference>
<dbReference type="SMART" id="SM00326">
    <property type="entry name" value="SH3"/>
    <property type="match status" value="2"/>
</dbReference>
<dbReference type="InterPro" id="IPR000219">
    <property type="entry name" value="DH_dom"/>
</dbReference>
<feature type="coiled-coil region" evidence="3">
    <location>
        <begin position="1026"/>
        <end position="1124"/>
    </location>
</feature>
<keyword evidence="9" id="KW-1185">Reference proteome</keyword>
<dbReference type="PROSITE" id="PS50010">
    <property type="entry name" value="DH_2"/>
    <property type="match status" value="1"/>
</dbReference>
<dbReference type="Proteomes" id="UP000317494">
    <property type="component" value="Unassembled WGS sequence"/>
</dbReference>
<dbReference type="SUPFAM" id="SSF50044">
    <property type="entry name" value="SH3-domain"/>
    <property type="match status" value="2"/>
</dbReference>
<dbReference type="OrthoDB" id="1716625at2759"/>
<sequence>MPDHIRMEPANEVAYDANGPARPSSPHSAPSAASPSQPPDLLAPHSTHRIPSRLPSAASTITSSQQRESAGTSDSFHNNPPNLPLPFPSSRSGKPSELDVPNKAAQTSVPVASLPAHTTTHLAAHEPPPQISTSPSIAKLRPTELKPATLLRAIKSYTAADDTEFSFHVDDIIELAAAPSSDDEFWWCGISRSWGPTNGSKGYFPSDHVVIDGSQAMLDSAYGPSPTKPLQQPSPPLDPELHQQEDLPDLLPQDEDESEILAPVPVGTKVVGIDDYIPEKADELPVLKGDVIVILESPQGGWWRGMKGLGGKEAKAGWFPATVVKIMLESSAPAESTNHATNAPHDATKKPKSLLYQKSEPLMGSSKLGSALSIAIPASHLGYGDKNSGKNWYKRLVKKNEKGPRKSRSASAPHGSDTADNGDDDDDADTNDVNNVKLHEPSLPTTSPPDNTSNSSIFDIVADLRPQISNPTGSSGLVGRRAISAPSTPVSTLASLAAATPRASIFRPNAAANNAKADARLSQYIIHARLDDDQKIPGEKEHWSDGLNKTVIDQLGEKEVKRQMAIFELITTERDYVRDLGILIDVFMKQLAGRKLISAKNVEAVFSNLEQLLSVNQDLLKRLEERRAAYPVIDKLGDIFVSMGEHFLVYTMYCGNQGSALSKMQSTIHSNKAVRAFLEEIYKLPILRNLDLGGFLIKPVQRLCKYPLLLKEIMKYTPETKADYAALKLALEKMQSVVSLVNEGAKDSTPEGSKRILEIQAAFSEKMSIVTPTRCLVREDSVYLVYGDLKKPRRLFLFNDILILARKDWRDKFHLIEKASIRVCQVWDVKGETPNGLYLFEMLIGPEGEDGSRYLFGAAPDIKKQWLETYSKLTQLKILTKMLSDVNADAKAPEAQDEDDDDDEEAATDIARKAAAASAAEAQVRAELEVAKSVIDESKRRAEEAARRADAEVTVALKLRSELAEQLARNQERQRAFEDLQARLLEAETRAKKAMLAAEEADIRVDMTERKCKEGEHREKMQEHILASAKKQVEDLEGRLKEVANAKDASGGKVIELTEECRQWQKQAEKMEVELERVNVSSQIIIKQKEAEVERCKKDAETDRDRARREVDEIKERTRREMDELRDYHRRELADSIKRHSSAKAAEAAEMHLQLKSRLELELERTRTEKASAIDTIQMTMDAKIAERDRIIAEKEAGLREAAKEKESLQQKMTLEINSVKWSASQSVNGLKKSLFEVQQTVTTRDNTIRERESLITRLESQVTKLELERDHQAAEVARNVATVESARSEYRSIIADVQRVLQERTELLARKEAETQDLTRRIVAEQERSSRLEKDLEQARSEMETARRQHDEAMSRLKADTIQQRFALEKVGEQLQVADRANREASMNVECIRNQNKDLSEHANRLSVDVARLTGIEKQLEDALRRSVADLQTANTTIQTLQERLSQSKHEVAQMQANAISQRDILERREEDIKRSMVRIQVLETRQSELERIKVGIEKENADLKDQMLRDASDLKERMSREQDGLRGRLEREILDLRERFQMESNEARERLQRENGELLDQIARERAMHLERKDADSTELKQRLSLVERLEKETAEVRERVLQENQGLKEKIISLEGQIKDKQTSVTLLKKRTNNDEIIKTELEERVRELMGKADRFESLNRTLQEEASQAKHSYSVMASKLEASERDMSAMQRRMDLFHDLDQRYINVCDEFSNAAKSVKEYETELAHLREREGVKTREAAAMAALLTEISQVLEVDTWVAQPVFTRPSSPSRVNPASTEVDERWLMKVVGRIHDMRLEHDKLGSDVALYNGRVQELESLNKVVRQELKVANLAIKNLDQRVTSKTDECKTLTCEIETLKVQIESLEVGSRSEVEVLESEISAIKRSYEQDRAALIDKAETDRRVLTYRYEEQLKTLQSTTQNLEQANSSLASERAQLEKNFTDLFERLQNASSAFSAEQAKLGYKIVTLERDAEQLSKEKTELESKLAHACVELSTSQTQQAHHRDVALMMTESRSRAEAALASMNATARALAAEVETLKNERDAMRQDDQTGLPSETRRLVRMQHEVWKRRSMLQSLRIHASEEIAGLKLQLELVATQLREERTSRAVVESERERTGCELRALKTMIRRIKGSAACGCPPVSSPFRHAANASAWETFGNKAQRALIAASKGTTQIIATHEEYVHQISPHAPPSPGAPMANGVLKYLEDVARHETRKKELATLLFTALTRIRADIDTGMAAIDDMRQSIVQDLDACDGAVQENASSALRLLGISDYDIPASRH</sequence>
<feature type="compositionally biased region" description="Low complexity" evidence="4">
    <location>
        <begin position="431"/>
        <end position="456"/>
    </location>
</feature>
<dbReference type="InterPro" id="IPR001452">
    <property type="entry name" value="SH3_domain"/>
</dbReference>
<dbReference type="SUPFAM" id="SSF48065">
    <property type="entry name" value="DBL homology domain (DH-domain)"/>
    <property type="match status" value="1"/>
</dbReference>
<dbReference type="PROSITE" id="PS00741">
    <property type="entry name" value="DH_1"/>
    <property type="match status" value="1"/>
</dbReference>
<feature type="coiled-coil region" evidence="3">
    <location>
        <begin position="1817"/>
        <end position="1844"/>
    </location>
</feature>